<keyword evidence="2" id="KW-1185">Reference proteome</keyword>
<dbReference type="EMBL" id="AZNF01000011">
    <property type="protein sequence ID" value="KID62934.1"/>
    <property type="molecule type" value="Genomic_DNA"/>
</dbReference>
<dbReference type="VEuPathDB" id="FungiDB:MAN_08150"/>
<sequence>MGAAQSKLLNSSLWRLSIRALRAATAADEFRLVEVIGFEPFGFEHLDSQGAVVESFEPVEEMLNLNVFRVAEFEPF</sequence>
<protein>
    <submittedName>
        <fullName evidence="1">Uncharacterized protein</fullName>
    </submittedName>
</protein>
<feature type="non-terminal residue" evidence="1">
    <location>
        <position position="1"/>
    </location>
</feature>
<evidence type="ECO:0000313" key="2">
    <source>
        <dbReference type="Proteomes" id="UP000031186"/>
    </source>
</evidence>
<evidence type="ECO:0000313" key="1">
    <source>
        <dbReference type="EMBL" id="KID62934.1"/>
    </source>
</evidence>
<reference evidence="1 2" key="1">
    <citation type="journal article" date="2014" name="Proc. Natl. Acad. Sci. U.S.A.">
        <title>Trajectory and genomic determinants of fungal-pathogen speciation and host adaptation.</title>
        <authorList>
            <person name="Hu X."/>
            <person name="Xiao G."/>
            <person name="Zheng P."/>
            <person name="Shang Y."/>
            <person name="Su Y."/>
            <person name="Zhang X."/>
            <person name="Liu X."/>
            <person name="Zhan S."/>
            <person name="St Leger R.J."/>
            <person name="Wang C."/>
        </authorList>
    </citation>
    <scope>NUCLEOTIDE SEQUENCE [LARGE SCALE GENOMIC DNA]</scope>
    <source>
        <strain evidence="1 2">ARSEF 549</strain>
    </source>
</reference>
<accession>A0A0B4G3B0</accession>
<organism evidence="1 2">
    <name type="scientific">Metarhizium anisopliae (strain ARSEF 549)</name>
    <dbReference type="NCBI Taxonomy" id="3151832"/>
    <lineage>
        <taxon>Eukaryota</taxon>
        <taxon>Fungi</taxon>
        <taxon>Dikarya</taxon>
        <taxon>Ascomycota</taxon>
        <taxon>Pezizomycotina</taxon>
        <taxon>Sordariomycetes</taxon>
        <taxon>Hypocreomycetidae</taxon>
        <taxon>Hypocreales</taxon>
        <taxon>Clavicipitaceae</taxon>
        <taxon>Metarhizium</taxon>
    </lineage>
</organism>
<proteinExistence type="predicted"/>
<dbReference type="Proteomes" id="UP000031186">
    <property type="component" value="Unassembled WGS sequence"/>
</dbReference>
<gene>
    <name evidence="1" type="ORF">MAN_08150</name>
</gene>
<dbReference type="HOGENOM" id="CLU_2655017_0_0_1"/>
<name>A0A0B4G3B0_METAF</name>
<dbReference type="AlphaFoldDB" id="A0A0B4G3B0"/>
<comment type="caution">
    <text evidence="1">The sequence shown here is derived from an EMBL/GenBank/DDBJ whole genome shotgun (WGS) entry which is preliminary data.</text>
</comment>